<reference evidence="2" key="1">
    <citation type="submission" date="2018-11" db="EMBL/GenBank/DDBJ databases">
        <authorList>
            <consortium name="Pathogen Informatics"/>
        </authorList>
    </citation>
    <scope>NUCLEOTIDE SEQUENCE</scope>
</reference>
<dbReference type="EMBL" id="CAAALY010071458">
    <property type="protein sequence ID" value="VEL25066.1"/>
    <property type="molecule type" value="Genomic_DNA"/>
</dbReference>
<dbReference type="AlphaFoldDB" id="A0A3S5AP80"/>
<comment type="caution">
    <text evidence="2">The sequence shown here is derived from an EMBL/GenBank/DDBJ whole genome shotgun (WGS) entry which is preliminary data.</text>
</comment>
<proteinExistence type="predicted"/>
<evidence type="ECO:0000313" key="2">
    <source>
        <dbReference type="EMBL" id="VEL25066.1"/>
    </source>
</evidence>
<evidence type="ECO:0000313" key="3">
    <source>
        <dbReference type="Proteomes" id="UP000784294"/>
    </source>
</evidence>
<organism evidence="2 3">
    <name type="scientific">Protopolystoma xenopodis</name>
    <dbReference type="NCBI Taxonomy" id="117903"/>
    <lineage>
        <taxon>Eukaryota</taxon>
        <taxon>Metazoa</taxon>
        <taxon>Spiralia</taxon>
        <taxon>Lophotrochozoa</taxon>
        <taxon>Platyhelminthes</taxon>
        <taxon>Monogenea</taxon>
        <taxon>Polyopisthocotylea</taxon>
        <taxon>Polystomatidea</taxon>
        <taxon>Polystomatidae</taxon>
        <taxon>Protopolystoma</taxon>
    </lineage>
</organism>
<gene>
    <name evidence="2" type="ORF">PXEA_LOCUS18506</name>
</gene>
<feature type="non-terminal residue" evidence="2">
    <location>
        <position position="183"/>
    </location>
</feature>
<accession>A0A3S5AP80</accession>
<protein>
    <submittedName>
        <fullName evidence="2">Uncharacterized protein</fullName>
    </submittedName>
</protein>
<sequence>MTAEPRTAHRKSGTLELASVARIFGVSEAQAWVYCSGRRIYERQKRAACQIGCLVRMASALSPLLSSAPPPTWRIHSFLYHFTSPPSSLQPKGFRPAGLEMVAWQPATSGVNRLQTALLPPDSGRHRGAGLETGTAHLSGPLHANRSRAESVFFTRATSAHQSLAASRTYPNQSAGNWRRRRR</sequence>
<dbReference type="Proteomes" id="UP000784294">
    <property type="component" value="Unassembled WGS sequence"/>
</dbReference>
<keyword evidence="3" id="KW-1185">Reference proteome</keyword>
<evidence type="ECO:0000256" key="1">
    <source>
        <dbReference type="SAM" id="MobiDB-lite"/>
    </source>
</evidence>
<feature type="compositionally biased region" description="Polar residues" evidence="1">
    <location>
        <begin position="163"/>
        <end position="176"/>
    </location>
</feature>
<feature type="region of interest" description="Disordered" evidence="1">
    <location>
        <begin position="163"/>
        <end position="183"/>
    </location>
</feature>
<name>A0A3S5AP80_9PLAT</name>